<feature type="transmembrane region" description="Helical" evidence="2">
    <location>
        <begin position="332"/>
        <end position="351"/>
    </location>
</feature>
<dbReference type="InterPro" id="IPR032436">
    <property type="entry name" value="URB1_C"/>
</dbReference>
<dbReference type="Pfam" id="PF07690">
    <property type="entry name" value="MFS_1"/>
    <property type="match status" value="1"/>
</dbReference>
<feature type="domain" description="URB1 central HEAT repeat" evidence="5">
    <location>
        <begin position="1106"/>
        <end position="1282"/>
    </location>
</feature>
<keyword evidence="2" id="KW-0472">Membrane</keyword>
<dbReference type="PANTHER" id="PTHR13500:SF0">
    <property type="entry name" value="NUCLEOLAR PRE-RIBOSOMAL-ASSOCIATED PROTEIN 1"/>
    <property type="match status" value="1"/>
</dbReference>
<feature type="transmembrane region" description="Helical" evidence="2">
    <location>
        <begin position="148"/>
        <end position="170"/>
    </location>
</feature>
<dbReference type="OrthoDB" id="72892at2759"/>
<feature type="domain" description="URB1 N-terminal" evidence="3">
    <location>
        <begin position="573"/>
        <end position="917"/>
    </location>
</feature>
<dbReference type="Gene3D" id="1.20.1250.20">
    <property type="entry name" value="MFS general substrate transporter like domains"/>
    <property type="match status" value="1"/>
</dbReference>
<evidence type="ECO:0000259" key="5">
    <source>
        <dbReference type="Pfam" id="PF26140"/>
    </source>
</evidence>
<dbReference type="Pfam" id="PF16201">
    <property type="entry name" value="NopRA1"/>
    <property type="match status" value="1"/>
</dbReference>
<keyword evidence="2" id="KW-1133">Transmembrane helix</keyword>
<dbReference type="InterPro" id="IPR011701">
    <property type="entry name" value="MFS"/>
</dbReference>
<dbReference type="GO" id="GO:0022857">
    <property type="term" value="F:transmembrane transporter activity"/>
    <property type="evidence" value="ECO:0007669"/>
    <property type="project" value="InterPro"/>
</dbReference>
<name>A0A167BBI2_9HYPO</name>
<evidence type="ECO:0000313" key="6">
    <source>
        <dbReference type="EMBL" id="OAA39854.1"/>
    </source>
</evidence>
<feature type="domain" description="URB1 C-terminal" evidence="4">
    <location>
        <begin position="1362"/>
        <end position="1553"/>
    </location>
</feature>
<feature type="transmembrane region" description="Helical" evidence="2">
    <location>
        <begin position="299"/>
        <end position="320"/>
    </location>
</feature>
<comment type="caution">
    <text evidence="6">The sequence shown here is derived from an EMBL/GenBank/DDBJ whole genome shotgun (WGS) entry which is preliminary data.</text>
</comment>
<feature type="transmembrane region" description="Helical" evidence="2">
    <location>
        <begin position="218"/>
        <end position="241"/>
    </location>
</feature>
<sequence>MHTEKHIGSASQSDSSGIWEISKSQDEQQHITEPSTFIEDGSSLERAARRKVDVSVLVVLFLGLLVFQLDRMNLASALTGGFAKDISINQSTVNLGNQLMFMSTVVFEIPCNMILQRLGPRKWIAGQVFAFGLTATMQVFVKNRAGFLAVRLMLGFTEAGYIPGSIYTLSTWYTPSELAKKVAIFFFGMFGGNAISPVLASGILRLDGVQGLRGWQWLFLIEGLFTLLVSFIIILCLPHSVDEASPLVGPGIVRLSSVEKELLQSRLAAEKGSQKDDEEVMDWQLIWRVVSHYRRWPTYVSAFCVFSTWSPLTTYTPSIIMSLGFQRIEANALAAVGAFLAIAVVFFFAYISDRTNLRGGTVISAQVCYLICVVVARQVHPVVGKWSRWGLWTAVNSFAVGYHPVSNTWLQLNCRDRRERSIGIAFPASVPPLPFLEGGTAVACGSTPKFWDASKLLAIISTFGADPTLDNSSPATMGKRASGTSEGAAAYNKRQKTYHDVPTGEDVYASDQLRRLLAFDQNIRNARHGLQSFKNILDQIKSTGADREAKLAIVRGYLESVQPRDTGEEAVFLNDIMEMWSFASQVNDDGVMSSVSVVLALLLQVISDNLDLVPYGLGICQTLLQERQLKSVSRNLSAEKGKGFIISPTLRLLREAVCLDGGAFAKRIFRARASTFASLARNLEIVHVGDAPEDVRKASVRTNAVRFFLACLKFLNADGRKELLAQKELLSHVTFMMKNDPPFLAVEIITSLKTNVLMDSKIARDTKFKSFNTKALVRFLGLYTYSNSSAPPDDNNEVIEKAHQFLVYACTNSTAGVLYPSKGLYPKESGEESSTSRHASRAKADGNLWADKFRDGVPVYNFVLSEFVSKLRPWSNLKHNELLVAIFQAAPELIADYFFNNRSFTFEPKLSMTWIGYAAFLFNTMTIPLPPAFGDAALYASTPPPTSILLDNIIPQPINQKVLIRCLSPKSHLTSFFATRILVQALEKLAVALKMHEDGGRKKKPIWTDASRRLIDSFCQRIPDMKEVVRCYKSIPAENALHKTLASRLLRLYYEIVPRVALAANFDVSPFFVEVLGSIQNQSNDPVTASYAVMELKNLVSIASYSPGMRWFAKTGSSNGGKGYSAFTSLLQILCESDDTAPLAQLQSVLADVAIENQIVAKDTRLVALLRALRCAASDSKTANIPWAYLDNCVTRCAGSPIKYLEQVNTLPKNGQFSLLNIVLQEQLSFALDGADKTTIAEIAKFLSLYFNALSLTGENKDHLGESYSKISEQISATKAAKMASLGDKSEKKALQRIAIEEEPESSTSAEASVQPGVMVDEARLEEMLHQDFTLEEDNSALVKWSSKNVEDLVEDGLAAGLVKLLASPHTSIRKEALTNILKMAAKINESSYDEKKQVWLLLSELAESSRPHVDAGPVPSSFLSFTAHALDILKNPLHPLYPKINAFLARSPVWPRDKLPMAHDILHGKPGDDDRYYTELAWLLAHLLDSLRTPADLAVFRSKRWFEKVLALAANPYLRANLKTRILRIVYRATCIDGGSTTLITRFGVVSWLAALRAGCVAPDDRAVYAALMRRMWETCDQARVTTWSKGGIQKLLETTLG</sequence>
<evidence type="ECO:0000313" key="7">
    <source>
        <dbReference type="Proteomes" id="UP000076863"/>
    </source>
</evidence>
<dbReference type="Pfam" id="PF11707">
    <property type="entry name" value="Npa1"/>
    <property type="match status" value="1"/>
</dbReference>
<keyword evidence="2" id="KW-0812">Transmembrane</keyword>
<evidence type="ECO:0000256" key="1">
    <source>
        <dbReference type="ARBA" id="ARBA00004141"/>
    </source>
</evidence>
<dbReference type="Pfam" id="PF26140">
    <property type="entry name" value="HEAT_URB1"/>
    <property type="match status" value="1"/>
</dbReference>
<feature type="transmembrane region" description="Helical" evidence="2">
    <location>
        <begin position="182"/>
        <end position="206"/>
    </location>
</feature>
<dbReference type="InterPro" id="IPR039844">
    <property type="entry name" value="URB1"/>
</dbReference>
<dbReference type="InterPro" id="IPR021714">
    <property type="entry name" value="URB1_N"/>
</dbReference>
<dbReference type="EMBL" id="AZHA01000021">
    <property type="protein sequence ID" value="OAA39854.1"/>
    <property type="molecule type" value="Genomic_DNA"/>
</dbReference>
<accession>A0A167BBI2</accession>
<gene>
    <name evidence="6" type="ORF">BBO_06380</name>
</gene>
<evidence type="ECO:0000256" key="2">
    <source>
        <dbReference type="SAM" id="Phobius"/>
    </source>
</evidence>
<organism evidence="6 7">
    <name type="scientific">Beauveria brongniartii RCEF 3172</name>
    <dbReference type="NCBI Taxonomy" id="1081107"/>
    <lineage>
        <taxon>Eukaryota</taxon>
        <taxon>Fungi</taxon>
        <taxon>Dikarya</taxon>
        <taxon>Ascomycota</taxon>
        <taxon>Pezizomycotina</taxon>
        <taxon>Sordariomycetes</taxon>
        <taxon>Hypocreomycetidae</taxon>
        <taxon>Hypocreales</taxon>
        <taxon>Cordycipitaceae</taxon>
        <taxon>Beauveria</taxon>
        <taxon>Beauveria brongniartii</taxon>
    </lineage>
</organism>
<dbReference type="GO" id="GO:0000466">
    <property type="term" value="P:maturation of 5.8S rRNA from tricistronic rRNA transcript (SSU-rRNA, 5.8S rRNA, LSU-rRNA)"/>
    <property type="evidence" value="ECO:0007669"/>
    <property type="project" value="TreeGrafter"/>
</dbReference>
<feature type="transmembrane region" description="Helical" evidence="2">
    <location>
        <begin position="123"/>
        <end position="141"/>
    </location>
</feature>
<reference evidence="6 7" key="1">
    <citation type="journal article" date="2016" name="Genome Biol. Evol.">
        <title>Divergent and convergent evolution of fungal pathogenicity.</title>
        <authorList>
            <person name="Shang Y."/>
            <person name="Xiao G."/>
            <person name="Zheng P."/>
            <person name="Cen K."/>
            <person name="Zhan S."/>
            <person name="Wang C."/>
        </authorList>
    </citation>
    <scope>NUCLEOTIDE SEQUENCE [LARGE SCALE GENOMIC DNA]</scope>
    <source>
        <strain evidence="6 7">RCEF 3172</strain>
    </source>
</reference>
<evidence type="ECO:0000259" key="4">
    <source>
        <dbReference type="Pfam" id="PF16201"/>
    </source>
</evidence>
<dbReference type="InterPro" id="IPR059018">
    <property type="entry name" value="HEAT_URB1"/>
</dbReference>
<comment type="subcellular location">
    <subcellularLocation>
        <location evidence="1">Membrane</location>
        <topology evidence="1">Multi-pass membrane protein</topology>
    </subcellularLocation>
</comment>
<dbReference type="PANTHER" id="PTHR13500">
    <property type="entry name" value="NUCLEOLAR PRERIBOSOMAL-ASSOCIATED PROTEIN 1"/>
    <property type="match status" value="1"/>
</dbReference>
<feature type="transmembrane region" description="Helical" evidence="2">
    <location>
        <begin position="52"/>
        <end position="69"/>
    </location>
</feature>
<protein>
    <submittedName>
        <fullName evidence="6">Ribosome biogenesis protein Urb1</fullName>
    </submittedName>
</protein>
<proteinExistence type="predicted"/>
<evidence type="ECO:0000259" key="3">
    <source>
        <dbReference type="Pfam" id="PF11707"/>
    </source>
</evidence>
<dbReference type="GO" id="GO:0016020">
    <property type="term" value="C:membrane"/>
    <property type="evidence" value="ECO:0007669"/>
    <property type="project" value="UniProtKB-SubCell"/>
</dbReference>
<dbReference type="Proteomes" id="UP000076863">
    <property type="component" value="Unassembled WGS sequence"/>
</dbReference>
<dbReference type="SUPFAM" id="SSF103473">
    <property type="entry name" value="MFS general substrate transporter"/>
    <property type="match status" value="1"/>
</dbReference>
<dbReference type="InterPro" id="IPR036259">
    <property type="entry name" value="MFS_trans_sf"/>
</dbReference>
<dbReference type="GO" id="GO:0000463">
    <property type="term" value="P:maturation of LSU-rRNA from tricistronic rRNA transcript (SSU-rRNA, 5.8S rRNA, LSU-rRNA)"/>
    <property type="evidence" value="ECO:0007669"/>
    <property type="project" value="TreeGrafter"/>
</dbReference>
<keyword evidence="7" id="KW-1185">Reference proteome</keyword>
<dbReference type="GO" id="GO:0005730">
    <property type="term" value="C:nucleolus"/>
    <property type="evidence" value="ECO:0007669"/>
    <property type="project" value="TreeGrafter"/>
</dbReference>